<sequence>MTPDRTGGDPDPTGCGTIFLWRNGNCHIWGMQQGDEILAVDSSPFPGATAAHAKNPPPLNRQQQAFAPSTNPTWQTLRRYQHTRRTGARHQSVALVFPPSPSSSRLLPCTRTLVKNLLIQIPRLRSSHSAAPSAEQESGVTLRQPPLTFFSLPSPEQIWFPCVGMPAAPPVSWLHKLHQTFVLPCNPGAYWLNQGICSLQPMIYEYLIHARIKDETVRMNLPRGFCLHEHAVCFGVLSVPHAAAAVAEQNHRLAPDGTPHLQPAQQFNASLLTSGMLLHMSNRNSPHIYGA</sequence>
<dbReference type="Proteomes" id="UP000245956">
    <property type="component" value="Unassembled WGS sequence"/>
</dbReference>
<evidence type="ECO:0000313" key="2">
    <source>
        <dbReference type="Proteomes" id="UP000245956"/>
    </source>
</evidence>
<comment type="caution">
    <text evidence="1">The sequence shown here is derived from an EMBL/GenBank/DDBJ whole genome shotgun (WGS) entry which is preliminary data.</text>
</comment>
<protein>
    <submittedName>
        <fullName evidence="1">Uncharacterized protein</fullName>
    </submittedName>
</protein>
<gene>
    <name evidence="1" type="ORF">PCL_11425</name>
</gene>
<evidence type="ECO:0000313" key="1">
    <source>
        <dbReference type="EMBL" id="PWI71331.1"/>
    </source>
</evidence>
<dbReference type="AlphaFoldDB" id="A0A2U3EA05"/>
<accession>A0A2U3EA05</accession>
<name>A0A2U3EA05_PURLI</name>
<reference evidence="1 2" key="1">
    <citation type="journal article" date="2016" name="Front. Microbiol.">
        <title>Genome and transcriptome sequences reveal the specific parasitism of the nematophagous Purpureocillium lilacinum 36-1.</title>
        <authorList>
            <person name="Xie J."/>
            <person name="Li S."/>
            <person name="Mo C."/>
            <person name="Xiao X."/>
            <person name="Peng D."/>
            <person name="Wang G."/>
            <person name="Xiao Y."/>
        </authorList>
    </citation>
    <scope>NUCLEOTIDE SEQUENCE [LARGE SCALE GENOMIC DNA]</scope>
    <source>
        <strain evidence="1 2">36-1</strain>
    </source>
</reference>
<dbReference type="EMBL" id="LCWV01000007">
    <property type="protein sequence ID" value="PWI71331.1"/>
    <property type="molecule type" value="Genomic_DNA"/>
</dbReference>
<proteinExistence type="predicted"/>
<organism evidence="1 2">
    <name type="scientific">Purpureocillium lilacinum</name>
    <name type="common">Paecilomyces lilacinus</name>
    <dbReference type="NCBI Taxonomy" id="33203"/>
    <lineage>
        <taxon>Eukaryota</taxon>
        <taxon>Fungi</taxon>
        <taxon>Dikarya</taxon>
        <taxon>Ascomycota</taxon>
        <taxon>Pezizomycotina</taxon>
        <taxon>Sordariomycetes</taxon>
        <taxon>Hypocreomycetidae</taxon>
        <taxon>Hypocreales</taxon>
        <taxon>Ophiocordycipitaceae</taxon>
        <taxon>Purpureocillium</taxon>
    </lineage>
</organism>